<feature type="transmembrane region" description="Helical" evidence="1">
    <location>
        <begin position="12"/>
        <end position="31"/>
    </location>
</feature>
<dbReference type="AlphaFoldDB" id="A0AAV0W0B3"/>
<feature type="transmembrane region" description="Helical" evidence="1">
    <location>
        <begin position="128"/>
        <end position="149"/>
    </location>
</feature>
<proteinExistence type="predicted"/>
<gene>
    <name evidence="2" type="ORF">MEUPH1_LOCUS5926</name>
</gene>
<keyword evidence="1" id="KW-0812">Transmembrane</keyword>
<dbReference type="EMBL" id="CARXXK010000001">
    <property type="protein sequence ID" value="CAI6349354.1"/>
    <property type="molecule type" value="Genomic_DNA"/>
</dbReference>
<comment type="caution">
    <text evidence="2">The sequence shown here is derived from an EMBL/GenBank/DDBJ whole genome shotgun (WGS) entry which is preliminary data.</text>
</comment>
<reference evidence="2 3" key="1">
    <citation type="submission" date="2023-01" db="EMBL/GenBank/DDBJ databases">
        <authorList>
            <person name="Whitehead M."/>
        </authorList>
    </citation>
    <scope>NUCLEOTIDE SEQUENCE [LARGE SCALE GENOMIC DNA]</scope>
</reference>
<name>A0AAV0W0B3_9HEMI</name>
<dbReference type="Proteomes" id="UP001160148">
    <property type="component" value="Unassembled WGS sequence"/>
</dbReference>
<evidence type="ECO:0000313" key="3">
    <source>
        <dbReference type="Proteomes" id="UP001160148"/>
    </source>
</evidence>
<organism evidence="2 3">
    <name type="scientific">Macrosiphum euphorbiae</name>
    <name type="common">potato aphid</name>
    <dbReference type="NCBI Taxonomy" id="13131"/>
    <lineage>
        <taxon>Eukaryota</taxon>
        <taxon>Metazoa</taxon>
        <taxon>Ecdysozoa</taxon>
        <taxon>Arthropoda</taxon>
        <taxon>Hexapoda</taxon>
        <taxon>Insecta</taxon>
        <taxon>Pterygota</taxon>
        <taxon>Neoptera</taxon>
        <taxon>Paraneoptera</taxon>
        <taxon>Hemiptera</taxon>
        <taxon>Sternorrhyncha</taxon>
        <taxon>Aphidomorpha</taxon>
        <taxon>Aphidoidea</taxon>
        <taxon>Aphididae</taxon>
        <taxon>Macrosiphini</taxon>
        <taxon>Macrosiphum</taxon>
    </lineage>
</organism>
<evidence type="ECO:0000313" key="2">
    <source>
        <dbReference type="EMBL" id="CAI6349354.1"/>
    </source>
</evidence>
<sequence length="243" mass="28785">MPKSCFGCCSIRHGVSCIYIFNIFMITSIIMNDFLYRLSNYYQYYQHASSENSTSLTFSSYNYFDEHINLTLHHNSTVKDFIPKIKWTPLLKIFMDYIFIIKLAWGVMEFYLNISLKQSTYTVSPEKIYAWLVIYYSNLFSGIIFLIVNNFNPSYIGEFEYLMYLLQIIIIVVEIYIVQSYYKQQKLAAVSDFVYLKWKYIPKSQSDENRSALKIISENPLDQTDDQTGYIPIFVRDLRRANS</sequence>
<accession>A0AAV0W0B3</accession>
<protein>
    <submittedName>
        <fullName evidence="2">Uncharacterized protein</fullName>
    </submittedName>
</protein>
<evidence type="ECO:0000256" key="1">
    <source>
        <dbReference type="SAM" id="Phobius"/>
    </source>
</evidence>
<feature type="transmembrane region" description="Helical" evidence="1">
    <location>
        <begin position="161"/>
        <end position="178"/>
    </location>
</feature>
<feature type="transmembrane region" description="Helical" evidence="1">
    <location>
        <begin position="97"/>
        <end position="116"/>
    </location>
</feature>
<keyword evidence="3" id="KW-1185">Reference proteome</keyword>
<keyword evidence="1" id="KW-0472">Membrane</keyword>
<keyword evidence="1" id="KW-1133">Transmembrane helix</keyword>